<evidence type="ECO:0000313" key="1">
    <source>
        <dbReference type="EMBL" id="CAG8765358.1"/>
    </source>
</evidence>
<keyword evidence="2" id="KW-1185">Reference proteome</keyword>
<organism evidence="1 2">
    <name type="scientific">Gigaspora margarita</name>
    <dbReference type="NCBI Taxonomy" id="4874"/>
    <lineage>
        <taxon>Eukaryota</taxon>
        <taxon>Fungi</taxon>
        <taxon>Fungi incertae sedis</taxon>
        <taxon>Mucoromycota</taxon>
        <taxon>Glomeromycotina</taxon>
        <taxon>Glomeromycetes</taxon>
        <taxon>Diversisporales</taxon>
        <taxon>Gigasporaceae</taxon>
        <taxon>Gigaspora</taxon>
    </lineage>
</organism>
<gene>
    <name evidence="1" type="ORF">GMARGA_LOCUS17959</name>
</gene>
<proteinExistence type="predicted"/>
<evidence type="ECO:0000313" key="2">
    <source>
        <dbReference type="Proteomes" id="UP000789901"/>
    </source>
</evidence>
<reference evidence="1 2" key="1">
    <citation type="submission" date="2021-06" db="EMBL/GenBank/DDBJ databases">
        <authorList>
            <person name="Kallberg Y."/>
            <person name="Tangrot J."/>
            <person name="Rosling A."/>
        </authorList>
    </citation>
    <scope>NUCLEOTIDE SEQUENCE [LARGE SCALE GENOMIC DNA]</scope>
    <source>
        <strain evidence="1 2">120-4 pot B 10/14</strain>
    </source>
</reference>
<dbReference type="EMBL" id="CAJVQB010013924">
    <property type="protein sequence ID" value="CAG8765358.1"/>
    <property type="molecule type" value="Genomic_DNA"/>
</dbReference>
<sequence length="92" mass="10814">MVPEWKITEKQLKEIKEFSKQDKQQERKTALLDLESGHFNYSIKKQLDQKTSIEQMVVDVETIKVNLSKTPIELDSYGIQNKSEEEDSTLKR</sequence>
<dbReference type="Proteomes" id="UP000789901">
    <property type="component" value="Unassembled WGS sequence"/>
</dbReference>
<feature type="non-terminal residue" evidence="1">
    <location>
        <position position="92"/>
    </location>
</feature>
<name>A0ABN7VGM5_GIGMA</name>
<protein>
    <submittedName>
        <fullName evidence="1">25551_t:CDS:1</fullName>
    </submittedName>
</protein>
<accession>A0ABN7VGM5</accession>
<comment type="caution">
    <text evidence="1">The sequence shown here is derived from an EMBL/GenBank/DDBJ whole genome shotgun (WGS) entry which is preliminary data.</text>
</comment>